<dbReference type="InterPro" id="IPR010982">
    <property type="entry name" value="Lambda_DNA-bd_dom_sf"/>
</dbReference>
<dbReference type="GO" id="GO:0003677">
    <property type="term" value="F:DNA binding"/>
    <property type="evidence" value="ECO:0007669"/>
    <property type="project" value="InterPro"/>
</dbReference>
<evidence type="ECO:0000313" key="1">
    <source>
        <dbReference type="EMBL" id="GFE81735.1"/>
    </source>
</evidence>
<keyword evidence="2" id="KW-1185">Reference proteome</keyword>
<gene>
    <name evidence="1" type="ORF">GCM10011487_37350</name>
</gene>
<dbReference type="EMBL" id="BLJN01000003">
    <property type="protein sequence ID" value="GFE81735.1"/>
    <property type="molecule type" value="Genomic_DNA"/>
</dbReference>
<protein>
    <recommendedName>
        <fullName evidence="3">HTH cro/C1-type domain-containing protein</fullName>
    </recommendedName>
</protein>
<evidence type="ECO:0000313" key="2">
    <source>
        <dbReference type="Proteomes" id="UP000445000"/>
    </source>
</evidence>
<dbReference type="SUPFAM" id="SSF47413">
    <property type="entry name" value="lambda repressor-like DNA-binding domains"/>
    <property type="match status" value="1"/>
</dbReference>
<proteinExistence type="predicted"/>
<sequence length="179" mass="19861">MLMKKSTPALPEILGSLARSARARKLSDTEWAARAGLRKETLSRLRRRDSCDFATLDGLAAAVGARIAVVSADWPECSPDGHFPLQVHRDYEERLLDLCASQTLDLQRWTDLGPRFFMAGLAVMLASVPELDRRGLLSLAESLHPGASEPVVFEQWLKRSPVRPSRFLPMLAAEMKHAA</sequence>
<accession>A0A829YEG5</accession>
<comment type="caution">
    <text evidence="1">The sequence shown here is derived from an EMBL/GenBank/DDBJ whole genome shotgun (WGS) entry which is preliminary data.</text>
</comment>
<dbReference type="Proteomes" id="UP000445000">
    <property type="component" value="Unassembled WGS sequence"/>
</dbReference>
<name>A0A829YEG5_9GAMM</name>
<dbReference type="AlphaFoldDB" id="A0A829YEG5"/>
<organism evidence="1 2">
    <name type="scientific">Steroidobacter agaridevorans</name>
    <dbReference type="NCBI Taxonomy" id="2695856"/>
    <lineage>
        <taxon>Bacteria</taxon>
        <taxon>Pseudomonadati</taxon>
        <taxon>Pseudomonadota</taxon>
        <taxon>Gammaproteobacteria</taxon>
        <taxon>Steroidobacterales</taxon>
        <taxon>Steroidobacteraceae</taxon>
        <taxon>Steroidobacter</taxon>
    </lineage>
</organism>
<reference evidence="2" key="1">
    <citation type="submission" date="2020-01" db="EMBL/GenBank/DDBJ databases">
        <title>'Steroidobacter agaridevorans' sp. nov., agar-degrading bacteria isolated from rhizosphere soils.</title>
        <authorList>
            <person name="Ikenaga M."/>
            <person name="Kataoka M."/>
            <person name="Murouchi A."/>
            <person name="Katsuragi S."/>
            <person name="Sakai M."/>
        </authorList>
    </citation>
    <scope>NUCLEOTIDE SEQUENCE [LARGE SCALE GENOMIC DNA]</scope>
    <source>
        <strain evidence="2">YU21-B</strain>
    </source>
</reference>
<evidence type="ECO:0008006" key="3">
    <source>
        <dbReference type="Google" id="ProtNLM"/>
    </source>
</evidence>